<evidence type="ECO:0000256" key="6">
    <source>
        <dbReference type="RuleBase" id="RU361157"/>
    </source>
</evidence>
<evidence type="ECO:0000256" key="5">
    <source>
        <dbReference type="ARBA" id="ARBA00023251"/>
    </source>
</evidence>
<protein>
    <recommendedName>
        <fullName evidence="6">Transport permease protein</fullName>
    </recommendedName>
</protein>
<keyword evidence="2 6" id="KW-0812">Transmembrane</keyword>
<evidence type="ECO:0000256" key="3">
    <source>
        <dbReference type="ARBA" id="ARBA00022989"/>
    </source>
</evidence>
<evidence type="ECO:0000256" key="4">
    <source>
        <dbReference type="ARBA" id="ARBA00023136"/>
    </source>
</evidence>
<dbReference type="InterPro" id="IPR047817">
    <property type="entry name" value="ABC2_TM_bact-type"/>
</dbReference>
<gene>
    <name evidence="8" type="ORF">Ani05nite_24470</name>
</gene>
<evidence type="ECO:0000313" key="8">
    <source>
        <dbReference type="EMBL" id="GIE48913.1"/>
    </source>
</evidence>
<dbReference type="AlphaFoldDB" id="A0A919JDV8"/>
<comment type="subcellular location">
    <subcellularLocation>
        <location evidence="6">Cell membrane</location>
        <topology evidence="6">Multi-pass membrane protein</topology>
    </subcellularLocation>
    <subcellularLocation>
        <location evidence="1">Membrane</location>
        <topology evidence="1">Multi-pass membrane protein</topology>
    </subcellularLocation>
</comment>
<dbReference type="InterPro" id="IPR013525">
    <property type="entry name" value="ABC2_TM"/>
</dbReference>
<feature type="transmembrane region" description="Helical" evidence="6">
    <location>
        <begin position="142"/>
        <end position="169"/>
    </location>
</feature>
<dbReference type="GO" id="GO:0140359">
    <property type="term" value="F:ABC-type transporter activity"/>
    <property type="evidence" value="ECO:0007669"/>
    <property type="project" value="InterPro"/>
</dbReference>
<dbReference type="Pfam" id="PF01061">
    <property type="entry name" value="ABC2_membrane"/>
    <property type="match status" value="1"/>
</dbReference>
<evidence type="ECO:0000256" key="2">
    <source>
        <dbReference type="ARBA" id="ARBA00022692"/>
    </source>
</evidence>
<accession>A0A919JDV8</accession>
<keyword evidence="5" id="KW-0046">Antibiotic resistance</keyword>
<name>A0A919JDV8_9ACTN</name>
<organism evidence="8 9">
    <name type="scientific">Actinoplanes nipponensis</name>
    <dbReference type="NCBI Taxonomy" id="135950"/>
    <lineage>
        <taxon>Bacteria</taxon>
        <taxon>Bacillati</taxon>
        <taxon>Actinomycetota</taxon>
        <taxon>Actinomycetes</taxon>
        <taxon>Micromonosporales</taxon>
        <taxon>Micromonosporaceae</taxon>
        <taxon>Actinoplanes</taxon>
    </lineage>
</organism>
<dbReference type="GO" id="GO:0046677">
    <property type="term" value="P:response to antibiotic"/>
    <property type="evidence" value="ECO:0007669"/>
    <property type="project" value="UniProtKB-KW"/>
</dbReference>
<proteinExistence type="inferred from homology"/>
<dbReference type="PANTHER" id="PTHR43229">
    <property type="entry name" value="NODULATION PROTEIN J"/>
    <property type="match status" value="1"/>
</dbReference>
<keyword evidence="3 6" id="KW-1133">Transmembrane helix</keyword>
<evidence type="ECO:0000313" key="9">
    <source>
        <dbReference type="Proteomes" id="UP000647172"/>
    </source>
</evidence>
<keyword evidence="6" id="KW-0813">Transport</keyword>
<dbReference type="PIRSF" id="PIRSF006648">
    <property type="entry name" value="DrrB"/>
    <property type="match status" value="1"/>
</dbReference>
<feature type="transmembrane region" description="Helical" evidence="6">
    <location>
        <begin position="181"/>
        <end position="203"/>
    </location>
</feature>
<comment type="caution">
    <text evidence="8">The sequence shown here is derived from an EMBL/GenBank/DDBJ whole genome shotgun (WGS) entry which is preliminary data.</text>
</comment>
<reference evidence="8" key="1">
    <citation type="submission" date="2021-01" db="EMBL/GenBank/DDBJ databases">
        <title>Whole genome shotgun sequence of Actinoplanes nipponensis NBRC 14063.</title>
        <authorList>
            <person name="Komaki H."/>
            <person name="Tamura T."/>
        </authorList>
    </citation>
    <scope>NUCLEOTIDE SEQUENCE</scope>
    <source>
        <strain evidence="8">NBRC 14063</strain>
    </source>
</reference>
<feature type="transmembrane region" description="Helical" evidence="6">
    <location>
        <begin position="232"/>
        <end position="250"/>
    </location>
</feature>
<dbReference type="RefSeq" id="WP_203767993.1">
    <property type="nucleotide sequence ID" value="NZ_BOMQ01000028.1"/>
</dbReference>
<keyword evidence="4 6" id="KW-0472">Membrane</keyword>
<comment type="similarity">
    <text evidence="6">Belongs to the ABC-2 integral membrane protein family.</text>
</comment>
<dbReference type="GO" id="GO:0043190">
    <property type="term" value="C:ATP-binding cassette (ABC) transporter complex"/>
    <property type="evidence" value="ECO:0007669"/>
    <property type="project" value="InterPro"/>
</dbReference>
<feature type="transmembrane region" description="Helical" evidence="6">
    <location>
        <begin position="25"/>
        <end position="50"/>
    </location>
</feature>
<feature type="transmembrane region" description="Helical" evidence="6">
    <location>
        <begin position="108"/>
        <end position="136"/>
    </location>
</feature>
<evidence type="ECO:0000256" key="1">
    <source>
        <dbReference type="ARBA" id="ARBA00004141"/>
    </source>
</evidence>
<keyword evidence="9" id="KW-1185">Reference proteome</keyword>
<feature type="transmembrane region" description="Helical" evidence="6">
    <location>
        <begin position="62"/>
        <end position="87"/>
    </location>
</feature>
<dbReference type="EMBL" id="BOMQ01000028">
    <property type="protein sequence ID" value="GIE48913.1"/>
    <property type="molecule type" value="Genomic_DNA"/>
</dbReference>
<dbReference type="InterPro" id="IPR000412">
    <property type="entry name" value="ABC_2_transport"/>
</dbReference>
<keyword evidence="6" id="KW-1003">Cell membrane</keyword>
<dbReference type="PANTHER" id="PTHR43229:SF2">
    <property type="entry name" value="NODULATION PROTEIN J"/>
    <property type="match status" value="1"/>
</dbReference>
<dbReference type="Proteomes" id="UP000647172">
    <property type="component" value="Unassembled WGS sequence"/>
</dbReference>
<evidence type="ECO:0000259" key="7">
    <source>
        <dbReference type="PROSITE" id="PS51012"/>
    </source>
</evidence>
<feature type="domain" description="ABC transmembrane type-2" evidence="7">
    <location>
        <begin position="27"/>
        <end position="257"/>
    </location>
</feature>
<sequence length="257" mass="27318">MSTLTLTVRDSGTMLRRNLRHLQRYPAMIFYLAGMPVIFLLLFVFVFGGTLGAGLGGGRAEYLAYVVPGILLMTIGGAAAGTAVSVATDMTEGIVARFRTMAIARAAVLTGHVLGSVIQTFVSLVIVLGVALAVGYRPTPDPVAWLGILAVLAMTSFAVTWLATALGLVAKTVEEASNTPLLLTLLPFIGSGFVPTGSMPAGLRQFAERQPFTPIMETLRALLTGAPVGHHIWWATAWCAAIALGGYLWARRRYNAR</sequence>
<dbReference type="PROSITE" id="PS51012">
    <property type="entry name" value="ABC_TM2"/>
    <property type="match status" value="1"/>
</dbReference>
<dbReference type="InterPro" id="IPR051784">
    <property type="entry name" value="Nod_factor_ABC_transporter"/>
</dbReference>